<evidence type="ECO:0000256" key="9">
    <source>
        <dbReference type="PROSITE-ProRule" id="PRU00175"/>
    </source>
</evidence>
<dbReference type="InterPro" id="IPR017850">
    <property type="entry name" value="Alkaline_phosphatase_core_sf"/>
</dbReference>
<dbReference type="SUPFAM" id="SSF51695">
    <property type="entry name" value="PLC-like phosphodiesterases"/>
    <property type="match status" value="1"/>
</dbReference>
<proteinExistence type="predicted"/>
<dbReference type="PROSITE" id="PS00518">
    <property type="entry name" value="ZF_RING_1"/>
    <property type="match status" value="1"/>
</dbReference>
<dbReference type="EC" id="3.1.4.46" evidence="1"/>
<dbReference type="PROSITE" id="PS51382">
    <property type="entry name" value="SPX"/>
    <property type="match status" value="1"/>
</dbReference>
<dbReference type="GO" id="GO:0008889">
    <property type="term" value="F:glycerophosphodiester phosphodiesterase activity"/>
    <property type="evidence" value="ECO:0007669"/>
    <property type="project" value="UniProtKB-EC"/>
</dbReference>
<dbReference type="CDD" id="cd08605">
    <property type="entry name" value="GDPD_GDE5_like_1_plant"/>
    <property type="match status" value="1"/>
</dbReference>
<dbReference type="Gene3D" id="3.40.720.10">
    <property type="entry name" value="Alkaline Phosphatase, subunit A"/>
    <property type="match status" value="1"/>
</dbReference>
<dbReference type="CDD" id="cd14447">
    <property type="entry name" value="SPX"/>
    <property type="match status" value="1"/>
</dbReference>
<dbReference type="STRING" id="70448.A0A090M2M9"/>
<evidence type="ECO:0000256" key="5">
    <source>
        <dbReference type="ARBA" id="ARBA00022801"/>
    </source>
</evidence>
<evidence type="ECO:0000256" key="1">
    <source>
        <dbReference type="ARBA" id="ARBA00012247"/>
    </source>
</evidence>
<keyword evidence="7" id="KW-0040">ANK repeat</keyword>
<dbReference type="RefSeq" id="XP_003074482.2">
    <property type="nucleotide sequence ID" value="XM_003074435.2"/>
</dbReference>
<evidence type="ECO:0000256" key="7">
    <source>
        <dbReference type="ARBA" id="ARBA00023043"/>
    </source>
</evidence>
<evidence type="ECO:0000256" key="3">
    <source>
        <dbReference type="ARBA" id="ARBA00022771"/>
    </source>
</evidence>
<evidence type="ECO:0000256" key="10">
    <source>
        <dbReference type="SAM" id="MobiDB-lite"/>
    </source>
</evidence>
<dbReference type="SMART" id="SM00184">
    <property type="entry name" value="RING"/>
    <property type="match status" value="1"/>
</dbReference>
<dbReference type="InterPro" id="IPR001841">
    <property type="entry name" value="Znf_RING"/>
</dbReference>
<dbReference type="InterPro" id="IPR017946">
    <property type="entry name" value="PLC-like_Pdiesterase_TIM-brl"/>
</dbReference>
<evidence type="ECO:0000256" key="2">
    <source>
        <dbReference type="ARBA" id="ARBA00022723"/>
    </source>
</evidence>
<dbReference type="Proteomes" id="UP000009170">
    <property type="component" value="Unassembled WGS sequence"/>
</dbReference>
<reference evidence="14 15" key="2">
    <citation type="journal article" date="2014" name="BMC Genomics">
        <title>An improved genome of the model marine alga Ostreococcus tauri unfolds by assessing Illumina de novo assemblies.</title>
        <authorList>
            <person name="Blanc-Mathieu R."/>
            <person name="Verhelst B."/>
            <person name="Derelle E."/>
            <person name="Rombauts S."/>
            <person name="Bouget F.Y."/>
            <person name="Carre I."/>
            <person name="Chateau A."/>
            <person name="Eyre-Walker A."/>
            <person name="Grimsley N."/>
            <person name="Moreau H."/>
            <person name="Piegu B."/>
            <person name="Rivals E."/>
            <person name="Schackwitz W."/>
            <person name="Van de Peer Y."/>
            <person name="Piganeau G."/>
        </authorList>
    </citation>
    <scope>NUCLEOTIDE SEQUENCE [LARGE SCALE GENOMIC DNA]</scope>
    <source>
        <strain evidence="15">OTTH 0595 / CCAP 157/2 / RCC745</strain>
    </source>
</reference>
<dbReference type="SUPFAM" id="SSF53649">
    <property type="entry name" value="Alkaline phosphatase-like"/>
    <property type="match status" value="1"/>
</dbReference>
<dbReference type="PROSITE" id="PS50089">
    <property type="entry name" value="ZF_RING_2"/>
    <property type="match status" value="1"/>
</dbReference>
<evidence type="ECO:0000313" key="14">
    <source>
        <dbReference type="EMBL" id="CEF96767.1"/>
    </source>
</evidence>
<feature type="compositionally biased region" description="Polar residues" evidence="10">
    <location>
        <begin position="1122"/>
        <end position="1133"/>
    </location>
</feature>
<keyword evidence="4" id="KW-0319">Glycerol metabolism</keyword>
<dbReference type="InParanoid" id="A0A090M2M9"/>
<dbReference type="KEGG" id="ota:OT_ostta01g04280"/>
<evidence type="ECO:0000259" key="12">
    <source>
        <dbReference type="PROSITE" id="PS51382"/>
    </source>
</evidence>
<dbReference type="SUPFAM" id="SSF57850">
    <property type="entry name" value="RING/U-box"/>
    <property type="match status" value="1"/>
</dbReference>
<keyword evidence="6" id="KW-0862">Zinc</keyword>
<dbReference type="InterPro" id="IPR017907">
    <property type="entry name" value="Znf_RING_CS"/>
</dbReference>
<evidence type="ECO:0000256" key="8">
    <source>
        <dbReference type="ARBA" id="ARBA00047512"/>
    </source>
</evidence>
<feature type="domain" description="RING-type" evidence="11">
    <location>
        <begin position="175"/>
        <end position="253"/>
    </location>
</feature>
<reference evidence="15" key="1">
    <citation type="journal article" date="2006" name="Proc. Natl. Acad. Sci. U.S.A.">
        <title>Genome analysis of the smallest free-living eukaryote Ostreococcus tauri unveils many unique features.</title>
        <authorList>
            <person name="Derelle E."/>
            <person name="Ferraz C."/>
            <person name="Rombauts S."/>
            <person name="Rouze P."/>
            <person name="Worden A.Z."/>
            <person name="Robbens S."/>
            <person name="Partensky F."/>
            <person name="Degroeve S."/>
            <person name="Echeynie S."/>
            <person name="Cooke R."/>
            <person name="Saeys Y."/>
            <person name="Wuyts J."/>
            <person name="Jabbari K."/>
            <person name="Bowler C."/>
            <person name="Panaud O."/>
            <person name="Piegu B."/>
            <person name="Ball S.G."/>
            <person name="Ral J.-P."/>
            <person name="Bouget F.-Y."/>
            <person name="Piganeau G."/>
            <person name="De Baets B."/>
            <person name="Picard A."/>
            <person name="Delseny M."/>
            <person name="Demaille J."/>
            <person name="Van de Peer Y."/>
            <person name="Moreau H."/>
        </authorList>
    </citation>
    <scope>NUCLEOTIDE SEQUENCE [LARGE SCALE GENOMIC DNA]</scope>
    <source>
        <strain evidence="15">OTTH 0595 / CCAP 157/2 / RCC745</strain>
    </source>
</reference>
<sequence length="1141" mass="124818">MVKFGRRLDSEARDGWTGKYIDYRALKRLVYEAKADADREAAFLEAVRSEIGKANAFYAETEKGLRERLDAVEVDIRRDAADATAIRKAKKALLRDIYPELSELREFVVLNYTAVVKAVKKFNKNCGKNENAVSILSESPMFVSLGLAKLVTRTEMLAVHVAPKKSAKVLEDSICPVCEDVLSNPVELPGCKHRFCFKCIINSTPASSTPLITTSSVTNLSDIAQLAETGSPIMKTPSTNRVTMFPGRCPVCKAKDDASARTGSRFKPDSHLDDFIKNNFNDADYEATDADDPVEDAIPSGDEDADILLPSSPSSAGDTVVNEIATERKVLLVAVAGCRVDAMLSANTPTLKSFIRGNNNACFSLDMSVSAMRCSTSPDSPMLPVLTGQSVSVLRSIDEDTDATFESIFDRLKETRSWVKGACAIGEAEDLDKIMRKEATSLLQSSFNTDVEVVNAMVKTLESANTPDMLLLHLGDIQNAGFKYGFGPHVDEYMNVIEETDKRLSAVMASLRARQATHRNEDWLIIITSPSGGTCRHDMPAGMQGQFDAHDWNDGGGRQLRSNGVSGLLELPQHSAGWVLIESGPKVQMSGELLPSPCDTDIAPTILDHFGIATRREWAMDGEDMLAFRRREARAKDPKVGARLKNTKQGFEQRRVSHPILSSTPFSSHLPGLMDPSGCAVIGHRGLQANRQSGAGIRENTLASFIAASQGGAEWCEFDVQVTADGVPVAWHDDIVIIRRGNGPLESFSIREIDWAELRELSASARSNASRPVDALAVENAIASTEDEDYDDDYEDDESSRVTFYRVFGEDPEPQPWIMEIEDDIPTLGQILSNTPDSLGFNIELKYDEENSCETRRLVAELRAILAVCFEHPNRRIVFSSFDPDAALLMRAIQGAYPVMILTDGEPDHVDPRRRSVAAAMEVALQGGLCGVVSDVKAIMANPSDALDVRDNGLLLATYGEGNDDATSSSTQVELGVYGIITDRVPDVAKKFNAASVKQSNLAPALAPLVSPSEEAASVATKLGKLELDMVMRSNWYKLSDEGQKIELANGVQRQRSSSPIRRHALRGSVNYDSDTASVSDASYTQRPNSPNSFQKHHTRNNEKWTGFPSFQRLRPHGFRSNKASTLTPQQPSVAIPPVVS</sequence>
<dbReference type="PROSITE" id="PS51704">
    <property type="entry name" value="GP_PDE"/>
    <property type="match status" value="1"/>
</dbReference>
<keyword evidence="3 9" id="KW-0863">Zinc-finger</keyword>
<name>A0A090M2M9_OSTTA</name>
<keyword evidence="2" id="KW-0479">Metal-binding</keyword>
<feature type="domain" description="SPX" evidence="12">
    <location>
        <begin position="2"/>
        <end position="136"/>
    </location>
</feature>
<dbReference type="OrthoDB" id="1058301at2759"/>
<keyword evidence="5" id="KW-0378">Hydrolase</keyword>
<dbReference type="PANTHER" id="PTHR22958:SF1">
    <property type="entry name" value="GLYCEROPHOSPHOCHOLINE PHOSPHODIESTERASE GPCPD1"/>
    <property type="match status" value="1"/>
</dbReference>
<keyword evidence="15" id="KW-1185">Reference proteome</keyword>
<evidence type="ECO:0000259" key="11">
    <source>
        <dbReference type="PROSITE" id="PS50089"/>
    </source>
</evidence>
<dbReference type="InterPro" id="IPR004331">
    <property type="entry name" value="SPX_dom"/>
</dbReference>
<dbReference type="AlphaFoldDB" id="A0A090M2M9"/>
<protein>
    <recommendedName>
        <fullName evidence="1">glycerophosphodiester phosphodiesterase</fullName>
        <ecNumber evidence="1">3.1.4.46</ecNumber>
    </recommendedName>
</protein>
<dbReference type="Pfam" id="PF13923">
    <property type="entry name" value="zf-C3HC4_2"/>
    <property type="match status" value="1"/>
</dbReference>
<feature type="region of interest" description="Disordered" evidence="10">
    <location>
        <begin position="1067"/>
        <end position="1141"/>
    </location>
</feature>
<evidence type="ECO:0000313" key="15">
    <source>
        <dbReference type="Proteomes" id="UP000009170"/>
    </source>
</evidence>
<evidence type="ECO:0000256" key="6">
    <source>
        <dbReference type="ARBA" id="ARBA00022833"/>
    </source>
</evidence>
<comment type="caution">
    <text evidence="14">The sequence shown here is derived from an EMBL/GenBank/DDBJ whole genome shotgun (WGS) entry which is preliminary data.</text>
</comment>
<dbReference type="GO" id="GO:0008270">
    <property type="term" value="F:zinc ion binding"/>
    <property type="evidence" value="ECO:0007669"/>
    <property type="project" value="UniProtKB-KW"/>
</dbReference>
<dbReference type="Gene3D" id="3.20.20.190">
    <property type="entry name" value="Phosphatidylinositol (PI) phosphodiesterase"/>
    <property type="match status" value="1"/>
</dbReference>
<evidence type="ECO:0000256" key="4">
    <source>
        <dbReference type="ARBA" id="ARBA00022798"/>
    </source>
</evidence>
<dbReference type="InterPro" id="IPR051578">
    <property type="entry name" value="GDPD"/>
</dbReference>
<dbReference type="GO" id="GO:0046475">
    <property type="term" value="P:glycerophospholipid catabolic process"/>
    <property type="evidence" value="ECO:0007669"/>
    <property type="project" value="TreeGrafter"/>
</dbReference>
<dbReference type="Pfam" id="PF03009">
    <property type="entry name" value="GDPD"/>
    <property type="match status" value="1"/>
</dbReference>
<dbReference type="InterPro" id="IPR013083">
    <property type="entry name" value="Znf_RING/FYVE/PHD"/>
</dbReference>
<accession>A0A090M2M9</accession>
<dbReference type="EMBL" id="CAID01000001">
    <property type="protein sequence ID" value="CEF96767.1"/>
    <property type="molecule type" value="Genomic_DNA"/>
</dbReference>
<dbReference type="PANTHER" id="PTHR22958">
    <property type="entry name" value="GLYCEROPHOSPHORYL DIESTER PHOSPHODIESTERASE"/>
    <property type="match status" value="1"/>
</dbReference>
<feature type="domain" description="GP-PDE" evidence="13">
    <location>
        <begin position="679"/>
        <end position="992"/>
    </location>
</feature>
<evidence type="ECO:0000259" key="13">
    <source>
        <dbReference type="PROSITE" id="PS51704"/>
    </source>
</evidence>
<dbReference type="GeneID" id="9834873"/>
<comment type="catalytic activity">
    <reaction evidence="8">
        <text>a sn-glycero-3-phosphodiester + H2O = an alcohol + sn-glycerol 3-phosphate + H(+)</text>
        <dbReference type="Rhea" id="RHEA:12969"/>
        <dbReference type="ChEBI" id="CHEBI:15377"/>
        <dbReference type="ChEBI" id="CHEBI:15378"/>
        <dbReference type="ChEBI" id="CHEBI:30879"/>
        <dbReference type="ChEBI" id="CHEBI:57597"/>
        <dbReference type="ChEBI" id="CHEBI:83408"/>
        <dbReference type="EC" id="3.1.4.46"/>
    </reaction>
</comment>
<gene>
    <name evidence="14" type="ORF">OT_ostta01g04280</name>
</gene>
<dbReference type="InterPro" id="IPR030395">
    <property type="entry name" value="GP_PDE_dom"/>
</dbReference>
<feature type="compositionally biased region" description="Polar residues" evidence="10">
    <location>
        <begin position="1071"/>
        <end position="1094"/>
    </location>
</feature>
<dbReference type="GO" id="GO:0006071">
    <property type="term" value="P:glycerol metabolic process"/>
    <property type="evidence" value="ECO:0007669"/>
    <property type="project" value="UniProtKB-KW"/>
</dbReference>
<organism evidence="14 15">
    <name type="scientific">Ostreococcus tauri</name>
    <name type="common">Marine green alga</name>
    <dbReference type="NCBI Taxonomy" id="70448"/>
    <lineage>
        <taxon>Eukaryota</taxon>
        <taxon>Viridiplantae</taxon>
        <taxon>Chlorophyta</taxon>
        <taxon>Mamiellophyceae</taxon>
        <taxon>Mamiellales</taxon>
        <taxon>Bathycoccaceae</taxon>
        <taxon>Ostreococcus</taxon>
    </lineage>
</organism>
<dbReference type="Gene3D" id="3.30.40.10">
    <property type="entry name" value="Zinc/RING finger domain, C3HC4 (zinc finger)"/>
    <property type="match status" value="1"/>
</dbReference>